<dbReference type="Proteomes" id="UP000700334">
    <property type="component" value="Unassembled WGS sequence"/>
</dbReference>
<evidence type="ECO:0000313" key="10">
    <source>
        <dbReference type="EMBL" id="KAG8504388.1"/>
    </source>
</evidence>
<name>A0A8J5ZLR4_GALPY</name>
<organism evidence="10 11">
    <name type="scientific">Galemys pyrenaicus</name>
    <name type="common">Iberian desman</name>
    <name type="synonym">Pyrenean desman</name>
    <dbReference type="NCBI Taxonomy" id="202257"/>
    <lineage>
        <taxon>Eukaryota</taxon>
        <taxon>Metazoa</taxon>
        <taxon>Chordata</taxon>
        <taxon>Craniata</taxon>
        <taxon>Vertebrata</taxon>
        <taxon>Euteleostomi</taxon>
        <taxon>Mammalia</taxon>
        <taxon>Eutheria</taxon>
        <taxon>Laurasiatheria</taxon>
        <taxon>Eulipotyphla</taxon>
        <taxon>Talpidae</taxon>
        <taxon>Galemys</taxon>
    </lineage>
</organism>
<keyword evidence="3" id="KW-0732">Signal</keyword>
<dbReference type="AlphaFoldDB" id="A0A8J5ZLR4"/>
<evidence type="ECO:0000256" key="1">
    <source>
        <dbReference type="ARBA" id="ARBA00004479"/>
    </source>
</evidence>
<feature type="region of interest" description="Disordered" evidence="8">
    <location>
        <begin position="271"/>
        <end position="338"/>
    </location>
</feature>
<evidence type="ECO:0000256" key="7">
    <source>
        <dbReference type="ARBA" id="ARBA00023180"/>
    </source>
</evidence>
<dbReference type="InterPro" id="IPR013836">
    <property type="entry name" value="CD34/Podocalyxin"/>
</dbReference>
<keyword evidence="11" id="KW-1185">Reference proteome</keyword>
<evidence type="ECO:0000256" key="8">
    <source>
        <dbReference type="SAM" id="MobiDB-lite"/>
    </source>
</evidence>
<feature type="compositionally biased region" description="Gly residues" evidence="8">
    <location>
        <begin position="202"/>
        <end position="214"/>
    </location>
</feature>
<evidence type="ECO:0000256" key="2">
    <source>
        <dbReference type="ARBA" id="ARBA00022692"/>
    </source>
</evidence>
<feature type="compositionally biased region" description="Low complexity" evidence="8">
    <location>
        <begin position="36"/>
        <end position="59"/>
    </location>
</feature>
<dbReference type="GO" id="GO:0005886">
    <property type="term" value="C:plasma membrane"/>
    <property type="evidence" value="ECO:0007669"/>
    <property type="project" value="UniProtKB-ARBA"/>
</dbReference>
<reference evidence="10" key="1">
    <citation type="journal article" date="2021" name="Evol. Appl.">
        <title>The genome of the Pyrenean desman and the effects of bottlenecks and inbreeding on the genomic landscape of an endangered species.</title>
        <authorList>
            <person name="Escoda L."/>
            <person name="Castresana J."/>
        </authorList>
    </citation>
    <scope>NUCLEOTIDE SEQUENCE</scope>
    <source>
        <strain evidence="10">IBE-C5619</strain>
    </source>
</reference>
<feature type="non-terminal residue" evidence="10">
    <location>
        <position position="1"/>
    </location>
</feature>
<dbReference type="GO" id="GO:0007160">
    <property type="term" value="P:cell-matrix adhesion"/>
    <property type="evidence" value="ECO:0007669"/>
    <property type="project" value="TreeGrafter"/>
</dbReference>
<evidence type="ECO:0000256" key="9">
    <source>
        <dbReference type="SAM" id="Phobius"/>
    </source>
</evidence>
<keyword evidence="2 9" id="KW-0812">Transmembrane</keyword>
<feature type="region of interest" description="Disordered" evidence="8">
    <location>
        <begin position="1"/>
        <end position="59"/>
    </location>
</feature>
<feature type="region of interest" description="Disordered" evidence="8">
    <location>
        <begin position="184"/>
        <end position="216"/>
    </location>
</feature>
<sequence>RRGQWPALLGEGGPAGQPGKGEARGDGARPTPAAQGRPSSRRAWGARAGSSSGGLASPPLQDLQGLRSANPCFCSIQGKIVCSQVKEVRLASGICLELNETSSCEDFRKRSGEELAQVLCQAEPAGAGPCSWLLAQSEVRPHCLLLVVANGTELSSKLQFLREHQSDLTKVGALSAGLEPWLGAPRPFSSHTPTGRRLSQRPGGGPRSLGGAGSDRGMASLQLGIHNLSEEAVSQHQSYSRKTLIALVTSGVLLAILGVTGYFLMNRRSWSPSGERLDEDPYYTEHGAGLGRGTGPETSPGAQGKARAPRGAQENGTGQATSRNGHSPRQHVVADTEL</sequence>
<dbReference type="PANTHER" id="PTHR16677">
    <property type="entry name" value="HEMATOPOIETIC PROGENITOR CELL ANTIGEN CD34"/>
    <property type="match status" value="1"/>
</dbReference>
<keyword evidence="6 9" id="KW-0472">Membrane</keyword>
<evidence type="ECO:0000256" key="6">
    <source>
        <dbReference type="ARBA" id="ARBA00023136"/>
    </source>
</evidence>
<feature type="transmembrane region" description="Helical" evidence="9">
    <location>
        <begin position="244"/>
        <end position="265"/>
    </location>
</feature>
<feature type="compositionally biased region" description="Gly residues" evidence="8">
    <location>
        <begin position="10"/>
        <end position="19"/>
    </location>
</feature>
<dbReference type="EMBL" id="JAGFMF010012293">
    <property type="protein sequence ID" value="KAG8504388.1"/>
    <property type="molecule type" value="Genomic_DNA"/>
</dbReference>
<comment type="subcellular location">
    <subcellularLocation>
        <location evidence="1">Membrane</location>
        <topology evidence="1">Single-pass type I membrane protein</topology>
    </subcellularLocation>
</comment>
<keyword evidence="7" id="KW-0325">Glycoprotein</keyword>
<protein>
    <submittedName>
        <fullName evidence="10">Hematopoietic progenitor cell antigen CD34</fullName>
    </submittedName>
</protein>
<gene>
    <name evidence="10" type="ORF">J0S82_018776</name>
</gene>
<evidence type="ECO:0000256" key="5">
    <source>
        <dbReference type="ARBA" id="ARBA00022989"/>
    </source>
</evidence>
<accession>A0A8J5ZLR4</accession>
<keyword evidence="5 9" id="KW-1133">Transmembrane helix</keyword>
<dbReference type="InterPro" id="IPR008083">
    <property type="entry name" value="CD34"/>
</dbReference>
<evidence type="ECO:0000256" key="3">
    <source>
        <dbReference type="ARBA" id="ARBA00022729"/>
    </source>
</evidence>
<evidence type="ECO:0000256" key="4">
    <source>
        <dbReference type="ARBA" id="ARBA00022889"/>
    </source>
</evidence>
<evidence type="ECO:0000313" key="11">
    <source>
        <dbReference type="Proteomes" id="UP000700334"/>
    </source>
</evidence>
<proteinExistence type="predicted"/>
<dbReference type="Pfam" id="PF06365">
    <property type="entry name" value="CD34_antigen"/>
    <property type="match status" value="2"/>
</dbReference>
<feature type="compositionally biased region" description="Polar residues" evidence="8">
    <location>
        <begin position="314"/>
        <end position="327"/>
    </location>
</feature>
<dbReference type="OrthoDB" id="8945512at2759"/>
<comment type="caution">
    <text evidence="10">The sequence shown here is derived from an EMBL/GenBank/DDBJ whole genome shotgun (WGS) entry which is preliminary data.</text>
</comment>
<dbReference type="PRINTS" id="PR01700">
    <property type="entry name" value="CD34ANTIGEN"/>
</dbReference>
<keyword evidence="4" id="KW-0130">Cell adhesion</keyword>
<dbReference type="PANTHER" id="PTHR16677:SF1">
    <property type="entry name" value="HEMATOPOIETIC PROGENITOR CELL ANTIGEN CD34"/>
    <property type="match status" value="1"/>
</dbReference>